<evidence type="ECO:0000313" key="1">
    <source>
        <dbReference type="EMBL" id="KAG5576365.1"/>
    </source>
</evidence>
<comment type="caution">
    <text evidence="1">The sequence shown here is derived from an EMBL/GenBank/DDBJ whole genome shotgun (WGS) entry which is preliminary data.</text>
</comment>
<proteinExistence type="predicted"/>
<organism evidence="1 2">
    <name type="scientific">Solanum commersonii</name>
    <name type="common">Commerson's wild potato</name>
    <name type="synonym">Commerson's nightshade</name>
    <dbReference type="NCBI Taxonomy" id="4109"/>
    <lineage>
        <taxon>Eukaryota</taxon>
        <taxon>Viridiplantae</taxon>
        <taxon>Streptophyta</taxon>
        <taxon>Embryophyta</taxon>
        <taxon>Tracheophyta</taxon>
        <taxon>Spermatophyta</taxon>
        <taxon>Magnoliopsida</taxon>
        <taxon>eudicotyledons</taxon>
        <taxon>Gunneridae</taxon>
        <taxon>Pentapetalae</taxon>
        <taxon>asterids</taxon>
        <taxon>lamiids</taxon>
        <taxon>Solanales</taxon>
        <taxon>Solanaceae</taxon>
        <taxon>Solanoideae</taxon>
        <taxon>Solaneae</taxon>
        <taxon>Solanum</taxon>
    </lineage>
</organism>
<dbReference type="EMBL" id="JACXVP010000011">
    <property type="protein sequence ID" value="KAG5576365.1"/>
    <property type="molecule type" value="Genomic_DNA"/>
</dbReference>
<name>A0A9J5WLW3_SOLCO</name>
<sequence length="86" mass="10183">MTSEIQITQRAMDYSTQKLAKWGVYALWGLERRLRKFLAKMTSSGSPNGLWTITHENRKNWWFTHFRECLTLKMADLHVGANWLHS</sequence>
<gene>
    <name evidence="1" type="ORF">H5410_056499</name>
</gene>
<accession>A0A9J5WLW3</accession>
<dbReference type="AlphaFoldDB" id="A0A9J5WLW3"/>
<protein>
    <submittedName>
        <fullName evidence="1">Uncharacterized protein</fullName>
    </submittedName>
</protein>
<dbReference type="Proteomes" id="UP000824120">
    <property type="component" value="Chromosome 11"/>
</dbReference>
<evidence type="ECO:0000313" key="2">
    <source>
        <dbReference type="Proteomes" id="UP000824120"/>
    </source>
</evidence>
<keyword evidence="2" id="KW-1185">Reference proteome</keyword>
<reference evidence="1 2" key="1">
    <citation type="submission" date="2020-09" db="EMBL/GenBank/DDBJ databases">
        <title>De no assembly of potato wild relative species, Solanum commersonii.</title>
        <authorList>
            <person name="Cho K."/>
        </authorList>
    </citation>
    <scope>NUCLEOTIDE SEQUENCE [LARGE SCALE GENOMIC DNA]</scope>
    <source>
        <strain evidence="1">LZ3.2</strain>
        <tissue evidence="1">Leaf</tissue>
    </source>
</reference>